<reference evidence="1" key="1">
    <citation type="journal article" date="2019" name="bioRxiv">
        <title>The Genome of the Zebra Mussel, Dreissena polymorpha: A Resource for Invasive Species Research.</title>
        <authorList>
            <person name="McCartney M.A."/>
            <person name="Auch B."/>
            <person name="Kono T."/>
            <person name="Mallez S."/>
            <person name="Zhang Y."/>
            <person name="Obille A."/>
            <person name="Becker A."/>
            <person name="Abrahante J.E."/>
            <person name="Garbe J."/>
            <person name="Badalamenti J.P."/>
            <person name="Herman A."/>
            <person name="Mangelson H."/>
            <person name="Liachko I."/>
            <person name="Sullivan S."/>
            <person name="Sone E.D."/>
            <person name="Koren S."/>
            <person name="Silverstein K.A.T."/>
            <person name="Beckman K.B."/>
            <person name="Gohl D.M."/>
        </authorList>
    </citation>
    <scope>NUCLEOTIDE SEQUENCE</scope>
    <source>
        <strain evidence="1">Duluth1</strain>
        <tissue evidence="1">Whole animal</tissue>
    </source>
</reference>
<evidence type="ECO:0000313" key="2">
    <source>
        <dbReference type="Proteomes" id="UP000828390"/>
    </source>
</evidence>
<proteinExistence type="predicted"/>
<gene>
    <name evidence="1" type="ORF">DPMN_009930</name>
</gene>
<organism evidence="1 2">
    <name type="scientific">Dreissena polymorpha</name>
    <name type="common">Zebra mussel</name>
    <name type="synonym">Mytilus polymorpha</name>
    <dbReference type="NCBI Taxonomy" id="45954"/>
    <lineage>
        <taxon>Eukaryota</taxon>
        <taxon>Metazoa</taxon>
        <taxon>Spiralia</taxon>
        <taxon>Lophotrochozoa</taxon>
        <taxon>Mollusca</taxon>
        <taxon>Bivalvia</taxon>
        <taxon>Autobranchia</taxon>
        <taxon>Heteroconchia</taxon>
        <taxon>Euheterodonta</taxon>
        <taxon>Imparidentia</taxon>
        <taxon>Neoheterodontei</taxon>
        <taxon>Myida</taxon>
        <taxon>Dreissenoidea</taxon>
        <taxon>Dreissenidae</taxon>
        <taxon>Dreissena</taxon>
    </lineage>
</organism>
<dbReference type="EMBL" id="JAIWYP010000001">
    <property type="protein sequence ID" value="KAH3885933.1"/>
    <property type="molecule type" value="Genomic_DNA"/>
</dbReference>
<sequence>MSSDIEMWKKSFRLYEPFDLFYGLCNRRSHPVIGSTTSKNENLREQVKSLEDVSQLTMKIIQFIWLNTNENMAADENDTKYASICNEEDGE</sequence>
<reference evidence="1" key="2">
    <citation type="submission" date="2020-11" db="EMBL/GenBank/DDBJ databases">
        <authorList>
            <person name="McCartney M.A."/>
            <person name="Auch B."/>
            <person name="Kono T."/>
            <person name="Mallez S."/>
            <person name="Becker A."/>
            <person name="Gohl D.M."/>
            <person name="Silverstein K.A.T."/>
            <person name="Koren S."/>
            <person name="Bechman K.B."/>
            <person name="Herman A."/>
            <person name="Abrahante J.E."/>
            <person name="Garbe J."/>
        </authorList>
    </citation>
    <scope>NUCLEOTIDE SEQUENCE</scope>
    <source>
        <strain evidence="1">Duluth1</strain>
        <tissue evidence="1">Whole animal</tissue>
    </source>
</reference>
<dbReference type="Proteomes" id="UP000828390">
    <property type="component" value="Unassembled WGS sequence"/>
</dbReference>
<comment type="caution">
    <text evidence="1">The sequence shown here is derived from an EMBL/GenBank/DDBJ whole genome shotgun (WGS) entry which is preliminary data.</text>
</comment>
<evidence type="ECO:0000313" key="1">
    <source>
        <dbReference type="EMBL" id="KAH3885933.1"/>
    </source>
</evidence>
<keyword evidence="2" id="KW-1185">Reference proteome</keyword>
<dbReference type="AlphaFoldDB" id="A0A9D4MXV7"/>
<accession>A0A9D4MXV7</accession>
<protein>
    <submittedName>
        <fullName evidence="1">Uncharacterized protein</fullName>
    </submittedName>
</protein>
<name>A0A9D4MXV7_DREPO</name>